<evidence type="ECO:0000313" key="2">
    <source>
        <dbReference type="Proteomes" id="UP001595872"/>
    </source>
</evidence>
<reference evidence="2" key="1">
    <citation type="journal article" date="2019" name="Int. J. Syst. Evol. Microbiol.">
        <title>The Global Catalogue of Microorganisms (GCM) 10K type strain sequencing project: providing services to taxonomists for standard genome sequencing and annotation.</title>
        <authorList>
            <consortium name="The Broad Institute Genomics Platform"/>
            <consortium name="The Broad Institute Genome Sequencing Center for Infectious Disease"/>
            <person name="Wu L."/>
            <person name="Ma J."/>
        </authorList>
    </citation>
    <scope>NUCLEOTIDE SEQUENCE [LARGE SCALE GENOMIC DNA]</scope>
    <source>
        <strain evidence="2">KLKA75</strain>
    </source>
</reference>
<proteinExistence type="predicted"/>
<evidence type="ECO:0000313" key="1">
    <source>
        <dbReference type="EMBL" id="MFC4910388.1"/>
    </source>
</evidence>
<accession>A0ABV9U4D3</accession>
<dbReference type="Proteomes" id="UP001595872">
    <property type="component" value="Unassembled WGS sequence"/>
</dbReference>
<name>A0ABV9U4D3_9ACTN</name>
<comment type="caution">
    <text evidence="1">The sequence shown here is derived from an EMBL/GenBank/DDBJ whole genome shotgun (WGS) entry which is preliminary data.</text>
</comment>
<gene>
    <name evidence="1" type="ORF">ACFPCY_23950</name>
</gene>
<keyword evidence="2" id="KW-1185">Reference proteome</keyword>
<protein>
    <submittedName>
        <fullName evidence="1">Uncharacterized protein</fullName>
    </submittedName>
</protein>
<dbReference type="RefSeq" id="WP_378258705.1">
    <property type="nucleotide sequence ID" value="NZ_JBHSIT010000007.1"/>
</dbReference>
<organism evidence="1 2">
    <name type="scientific">Actinomadura gamaensis</name>
    <dbReference type="NCBI Taxonomy" id="1763541"/>
    <lineage>
        <taxon>Bacteria</taxon>
        <taxon>Bacillati</taxon>
        <taxon>Actinomycetota</taxon>
        <taxon>Actinomycetes</taxon>
        <taxon>Streptosporangiales</taxon>
        <taxon>Thermomonosporaceae</taxon>
        <taxon>Actinomadura</taxon>
    </lineage>
</organism>
<sequence>MSSLDPYCPDCGAGIARPHGDGCAIARCLYDGGRRLTCAGHHRTDLDLDHACGRDRWTGQWPGEAEAEEFGWWTRWDGPGPEQGWDHRGRGWVQVPAGTPGAVPDLDRLKTDAEWDRAARRWVKR</sequence>
<dbReference type="EMBL" id="JBHSIT010000007">
    <property type="protein sequence ID" value="MFC4910388.1"/>
    <property type="molecule type" value="Genomic_DNA"/>
</dbReference>